<dbReference type="KEGG" id="tta:Theth_0894"/>
<dbReference type="RefSeq" id="WP_013932200.1">
    <property type="nucleotide sequence ID" value="NC_015707.1"/>
</dbReference>
<dbReference type="PATRIC" id="fig|688269.3.peg.918"/>
<evidence type="ECO:0000313" key="1">
    <source>
        <dbReference type="EMBL" id="AEH50978.1"/>
    </source>
</evidence>
<dbReference type="EMBL" id="CP002351">
    <property type="protein sequence ID" value="AEH50978.1"/>
    <property type="molecule type" value="Genomic_DNA"/>
</dbReference>
<dbReference type="Pfam" id="PF16299">
    <property type="entry name" value="DUF4941"/>
    <property type="match status" value="1"/>
</dbReference>
<dbReference type="InterPro" id="IPR032547">
    <property type="entry name" value="DUF4941"/>
</dbReference>
<accession>F7YYF4</accession>
<dbReference type="Proteomes" id="UP000006804">
    <property type="component" value="Chromosome"/>
</dbReference>
<reference evidence="1 2" key="1">
    <citation type="submission" date="2010-11" db="EMBL/GenBank/DDBJ databases">
        <title>The complete genome of Thermotoga thermarum DSM 5069.</title>
        <authorList>
            <consortium name="US DOE Joint Genome Institute (JGI-PGF)"/>
            <person name="Lucas S."/>
            <person name="Copeland A."/>
            <person name="Lapidus A."/>
            <person name="Bruce D."/>
            <person name="Goodwin L."/>
            <person name="Pitluck S."/>
            <person name="Kyrpides N."/>
            <person name="Mavromatis K."/>
            <person name="Ivanova N."/>
            <person name="Zeytun A."/>
            <person name="Brettin T."/>
            <person name="Detter J.C."/>
            <person name="Tapia R."/>
            <person name="Han C."/>
            <person name="Land M."/>
            <person name="Hauser L."/>
            <person name="Markowitz V."/>
            <person name="Cheng J.-F."/>
            <person name="Hugenholtz P."/>
            <person name="Woyke T."/>
            <person name="Wu D."/>
            <person name="Spring S."/>
            <person name="Schroeder M."/>
            <person name="Brambilla E."/>
            <person name="Klenk H.-P."/>
            <person name="Eisen J.A."/>
        </authorList>
    </citation>
    <scope>NUCLEOTIDE SEQUENCE [LARGE SCALE GENOMIC DNA]</scope>
    <source>
        <strain evidence="1 2">DSM 5069</strain>
    </source>
</reference>
<protein>
    <submittedName>
        <fullName evidence="1">Uncharacterized protein</fullName>
    </submittedName>
</protein>
<organism evidence="1 2">
    <name type="scientific">Pseudothermotoga thermarum DSM 5069</name>
    <dbReference type="NCBI Taxonomy" id="688269"/>
    <lineage>
        <taxon>Bacteria</taxon>
        <taxon>Thermotogati</taxon>
        <taxon>Thermotogota</taxon>
        <taxon>Thermotogae</taxon>
        <taxon>Thermotogales</taxon>
        <taxon>Thermotogaceae</taxon>
        <taxon>Pseudothermotoga</taxon>
    </lineage>
</organism>
<dbReference type="AlphaFoldDB" id="F7YYF4"/>
<proteinExistence type="predicted"/>
<gene>
    <name evidence="1" type="ORF">Theth_0894</name>
</gene>
<dbReference type="OrthoDB" id="46157at2"/>
<dbReference type="HOGENOM" id="CLU_905749_0_0_0"/>
<dbReference type="STRING" id="688269.Theth_0894"/>
<keyword evidence="2" id="KW-1185">Reference proteome</keyword>
<sequence length="308" mass="35124" precursor="true">MRFLLVVVLTITIIEVLLAYQLILGDKILYSSKESGLPWETFVKVFDNYMAYLRLPKPKLGAVGGFEYLVWNNHVVGYSKSSNLLNLDGITQKVEFVPFDKVMQIFGIPFFKQGETIYLAEMIVWDISKTGEIIEIVFNGENKLEMIEEKGRIKLVSKGTVGWKDKFFNAGEEIVSFDLEPGSKLQKVATSEGLIKLILGRLPAASMEIQILPIERWVEASKEKILLLYAKGDNRIIIRPYSPDFEGADWYVYSLTRNLASKLCEQFNLKLEICPLVCLPLNRVSFLVLVEDEDLLNEVVTQLEELIK</sequence>
<evidence type="ECO:0000313" key="2">
    <source>
        <dbReference type="Proteomes" id="UP000006804"/>
    </source>
</evidence>
<name>F7YYF4_9THEM</name>